<dbReference type="Gene3D" id="3.30.420.480">
    <property type="entry name" value="Domain of unknown function (DUF4445)"/>
    <property type="match status" value="1"/>
</dbReference>
<accession>A0A9D5Q872</accession>
<dbReference type="InterPro" id="IPR042259">
    <property type="entry name" value="Raco-like_middle_sf"/>
</dbReference>
<gene>
    <name evidence="2" type="ORF">GF339_18650</name>
</gene>
<reference evidence="2" key="1">
    <citation type="submission" date="2019-11" db="EMBL/GenBank/DDBJ databases">
        <title>Microbial mats filling the niche in hypersaline microbial mats.</title>
        <authorList>
            <person name="Wong H.L."/>
            <person name="Macleod F.I."/>
            <person name="White R.A. III"/>
            <person name="Burns B.P."/>
        </authorList>
    </citation>
    <scope>NUCLEOTIDE SEQUENCE</scope>
    <source>
        <strain evidence="2">Rbin_158</strain>
    </source>
</reference>
<dbReference type="PANTHER" id="PTHR42895">
    <property type="entry name" value="IRON-SULFUR CLUSTER-BINDING PROTEIN-RELATED"/>
    <property type="match status" value="1"/>
</dbReference>
<dbReference type="SUPFAM" id="SSF54292">
    <property type="entry name" value="2Fe-2S ferredoxin-like"/>
    <property type="match status" value="1"/>
</dbReference>
<dbReference type="Gene3D" id="3.10.20.880">
    <property type="match status" value="1"/>
</dbReference>
<dbReference type="PROSITE" id="PS51085">
    <property type="entry name" value="2FE2S_FER_2"/>
    <property type="match status" value="1"/>
</dbReference>
<dbReference type="InterPro" id="IPR027980">
    <property type="entry name" value="RACo_C"/>
</dbReference>
<dbReference type="InterPro" id="IPR001041">
    <property type="entry name" value="2Fe-2S_ferredoxin-type"/>
</dbReference>
<comment type="caution">
    <text evidence="2">The sequence shown here is derived from an EMBL/GenBank/DDBJ whole genome shotgun (WGS) entry which is preliminary data.</text>
</comment>
<dbReference type="Proteomes" id="UP000649604">
    <property type="component" value="Unassembled WGS sequence"/>
</dbReference>
<dbReference type="PANTHER" id="PTHR42895:SF2">
    <property type="entry name" value="IRON-SULFUR CLUSTER PROTEIN"/>
    <property type="match status" value="1"/>
</dbReference>
<proteinExistence type="predicted"/>
<evidence type="ECO:0000313" key="2">
    <source>
        <dbReference type="EMBL" id="MBD3326611.1"/>
    </source>
</evidence>
<dbReference type="GO" id="GO:0051536">
    <property type="term" value="F:iron-sulfur cluster binding"/>
    <property type="evidence" value="ECO:0007669"/>
    <property type="project" value="InterPro"/>
</dbReference>
<evidence type="ECO:0000313" key="3">
    <source>
        <dbReference type="Proteomes" id="UP000649604"/>
    </source>
</evidence>
<name>A0A9D5Q872_9BACT</name>
<dbReference type="Pfam" id="PF17651">
    <property type="entry name" value="Raco_middle"/>
    <property type="match status" value="1"/>
</dbReference>
<dbReference type="InterPro" id="IPR012675">
    <property type="entry name" value="Beta-grasp_dom_sf"/>
</dbReference>
<dbReference type="InterPro" id="IPR036010">
    <property type="entry name" value="2Fe-2S_ferredoxin-like_sf"/>
</dbReference>
<dbReference type="InterPro" id="IPR041414">
    <property type="entry name" value="Raco-like_middle"/>
</dbReference>
<feature type="domain" description="2Fe-2S ferredoxin-type" evidence="1">
    <location>
        <begin position="4"/>
        <end position="93"/>
    </location>
</feature>
<dbReference type="InterPro" id="IPR040506">
    <property type="entry name" value="RACo_linker"/>
</dbReference>
<evidence type="ECO:0000259" key="1">
    <source>
        <dbReference type="PROSITE" id="PS51085"/>
    </source>
</evidence>
<dbReference type="AlphaFoldDB" id="A0A9D5Q872"/>
<organism evidence="2 3">
    <name type="scientific">candidate division KSB3 bacterium</name>
    <dbReference type="NCBI Taxonomy" id="2044937"/>
    <lineage>
        <taxon>Bacteria</taxon>
        <taxon>candidate division KSB3</taxon>
    </lineage>
</organism>
<dbReference type="Pfam" id="PF00111">
    <property type="entry name" value="Fer2"/>
    <property type="match status" value="1"/>
</dbReference>
<dbReference type="Gene3D" id="3.10.20.30">
    <property type="match status" value="1"/>
</dbReference>
<protein>
    <submittedName>
        <fullName evidence="2">DUF4445 domain-containing protein</fullName>
    </submittedName>
</protein>
<dbReference type="Pfam" id="PF14574">
    <property type="entry name" value="RACo_C_ter"/>
    <property type="match status" value="1"/>
</dbReference>
<dbReference type="CDD" id="cd00207">
    <property type="entry name" value="fer2"/>
    <property type="match status" value="1"/>
</dbReference>
<dbReference type="Pfam" id="PF17650">
    <property type="entry name" value="RACo_linker"/>
    <property type="match status" value="1"/>
</dbReference>
<sequence>MPECTITFQPQKKTVSVKQGTTLLEAASKAQITLNNLCGGDGICGRCKMIVKEGQVSGDVSAKLTREEIRKGYVLACMTFVETDLLIEIPEETLATEKVSADEDAERFRDFRQILYKADSVPFPVVKKVYLELEPPSLANNMADHERVCDLISKKLQYRSMQMGLKIIKSLSKIVREHNYCITATVGLRRDIAEVMDVEGGNTADKNYMIVVDIGTTTIVAHLIDANTVQTLDAKACFNSQGIYGREVTGRIITAEKKGVEELQKLLIDDINQLIEGLARANDVHLKDITAVICAGNTTMGHFLLGLCTRNIRRSPYVPTSVAPPPLRAAEVGIKINPRGLLYSLPGISGWVGSDLTAGILATEMHENEHLSLLVDIGTNGEIIVGNKDWLIACSASAGPALEGASIQCGMRAEKGAIERVSLHEGRILYKTIDNALPKGICGSGIIDLVSVLLNARIINRSGNFIEGRSDQVTEVNGAKRFTLAEASESFSKKPVFITESDIENVITAKAAIFAAMKLLLERLEVRFSDLRHFYIAGAFGNYIDIENAVNIGLIPDIPREYIEFVGNTSIKGAKIVAFYKEALYKIDKIRENTTYYDLMGAHDYVEEFQKALFLPHTDIELFPGATSVKEEQPIWPEVSLSQVKEVPAKQLSPLYSS</sequence>
<dbReference type="EMBL" id="WJJP01000607">
    <property type="protein sequence ID" value="MBD3326611.1"/>
    <property type="molecule type" value="Genomic_DNA"/>
</dbReference>
<dbReference type="InterPro" id="IPR052911">
    <property type="entry name" value="Corrinoid_activation_enz"/>
</dbReference>